<dbReference type="PANTHER" id="PTHR24269">
    <property type="entry name" value="KREMEN PROTEIN"/>
    <property type="match status" value="1"/>
</dbReference>
<feature type="compositionally biased region" description="Polar residues" evidence="7">
    <location>
        <begin position="811"/>
        <end position="835"/>
    </location>
</feature>
<feature type="region of interest" description="Disordered" evidence="7">
    <location>
        <begin position="347"/>
        <end position="372"/>
    </location>
</feature>
<dbReference type="PANTHER" id="PTHR24269:SF16">
    <property type="entry name" value="PROTEIN SLG1"/>
    <property type="match status" value="1"/>
</dbReference>
<evidence type="ECO:0000256" key="5">
    <source>
        <dbReference type="ARBA" id="ARBA00023136"/>
    </source>
</evidence>
<evidence type="ECO:0000256" key="7">
    <source>
        <dbReference type="SAM" id="MobiDB-lite"/>
    </source>
</evidence>
<feature type="compositionally biased region" description="Low complexity" evidence="7">
    <location>
        <begin position="254"/>
        <end position="282"/>
    </location>
</feature>
<protein>
    <recommendedName>
        <fullName evidence="9">WSC domain-containing protein</fullName>
    </recommendedName>
</protein>
<feature type="compositionally biased region" description="Low complexity" evidence="7">
    <location>
        <begin position="673"/>
        <end position="689"/>
    </location>
</feature>
<feature type="compositionally biased region" description="Polar residues" evidence="7">
    <location>
        <begin position="645"/>
        <end position="666"/>
    </location>
</feature>
<dbReference type="AlphaFoldDB" id="A0AAD2GEK2"/>
<keyword evidence="5 8" id="KW-0472">Membrane</keyword>
<evidence type="ECO:0000256" key="6">
    <source>
        <dbReference type="ARBA" id="ARBA00023180"/>
    </source>
</evidence>
<keyword evidence="11" id="KW-1185">Reference proteome</keyword>
<feature type="compositionally biased region" description="Low complexity" evidence="7">
    <location>
        <begin position="363"/>
        <end position="372"/>
    </location>
</feature>
<feature type="compositionally biased region" description="Polar residues" evidence="7">
    <location>
        <begin position="739"/>
        <end position="753"/>
    </location>
</feature>
<sequence length="1147" mass="123228">MPSVVSTMSSLYSISEGSTFGVEREDNPPTVPRRRASGSQSIGTSEASNNNQLQARERINEDDTDITGGNPKRSSRTRDNNIRNISRSSHRSGRKRRSHSNRGDDRTESEVENQRESGKRKQRSRRSQSSFLGEPKDEMNGREETNQEKTSRDIPGRPTSNRSSSLSSHRPSKTSGATKEDQTIAFDERPKEESVEEGPRRKMSSRRSSSSSSRRDSSHRNNDDESSKDTVVGERRHRSSTSSGQHRRRHSHQSSHPSSRRSLSSSRRPSSVSSSSDWTSSSRSRDSGAQREQCGRSSSDKDVAEEDLEVETPGAYRISTHSTTRMMSSTHSTPWALSMSSSVSSSEHSFAMDEGEALTASTRSESYSRGGSLSLSTRSAMVRAEAAPDLTEEIATARDQGRTEAFAEYASRESSIVVVGVPQTRKSKAGNDARNGKKRRALIGYTFCCCLLVLVSGIIGYFTMIGGEENDGLLPVTPDQSGEDSELLADIRFDPPTADDCASVANGTEVTGQADMITKFIDMHVELTTDSERDASFLVTLLKQQIQLSLMPLLIGCDECAGNIIGNGVVDSVSNQTAPCFFRGNPNCVEVVLTIKIYLRRNLDGSVAVEIMNDLLLGKDLKKSLELSPSVETASVSLIVPSTNSISNTSETPTWSPSMSAPNNTFGPPSPMPGSSGPTVEPITTTSNPAPTPTPTIRETLDPISTPVSVPTSNPVLDYQSDITLQPAPVRTPQPTPSPSLQETARPTSNPTGRPTPGPTVMPIQGSTPLPTGMITPSPTASPTPVPTADPTQLPSKLPSDIPTIMPSRIPTENPSFTPSLTPSNGPSLDPSTKPTLVPSIPPSVCTSDTKIVPLFDEGDGAYNQVSPGEVSTEVQRFSCRAAATTDIGIVSFAEPGCTAECLFTIPFSSFESYCNSNPAGGFSFSIPGPFTDDSKLFIGTVADDFELTCGGQLSITYFDSSAIGCFADAQQRAMVGTERLTSSTMTVQQCLQRCFEAGFSYAGLEGRRDCFCDNDYMLYGKIEDSRCNRNCVADGMPCGGDWAMSVYPTGIDGHDGDYTPVPSVAPLGVLGCWQEDPAMIVTSLNPVWMGRCIDHCTSLGKTYAGLHNKNKCYCGDGYQAAGTAVTCDKDCGGPCGGTDSWSIYAT</sequence>
<dbReference type="SMART" id="SM00321">
    <property type="entry name" value="WSC"/>
    <property type="match status" value="2"/>
</dbReference>
<dbReference type="GO" id="GO:0005886">
    <property type="term" value="C:plasma membrane"/>
    <property type="evidence" value="ECO:0007669"/>
    <property type="project" value="TreeGrafter"/>
</dbReference>
<name>A0AAD2GEK2_9STRA</name>
<accession>A0AAD2GEK2</accession>
<organism evidence="10 11">
    <name type="scientific">Cylindrotheca closterium</name>
    <dbReference type="NCBI Taxonomy" id="2856"/>
    <lineage>
        <taxon>Eukaryota</taxon>
        <taxon>Sar</taxon>
        <taxon>Stramenopiles</taxon>
        <taxon>Ochrophyta</taxon>
        <taxon>Bacillariophyta</taxon>
        <taxon>Bacillariophyceae</taxon>
        <taxon>Bacillariophycidae</taxon>
        <taxon>Bacillariales</taxon>
        <taxon>Bacillariaceae</taxon>
        <taxon>Cylindrotheca</taxon>
    </lineage>
</organism>
<evidence type="ECO:0000313" key="11">
    <source>
        <dbReference type="Proteomes" id="UP001295423"/>
    </source>
</evidence>
<feature type="region of interest" description="Disordered" evidence="7">
    <location>
        <begin position="645"/>
        <end position="841"/>
    </location>
</feature>
<feature type="compositionally biased region" description="Polar residues" evidence="7">
    <location>
        <begin position="706"/>
        <end position="715"/>
    </location>
</feature>
<evidence type="ECO:0000256" key="3">
    <source>
        <dbReference type="ARBA" id="ARBA00022729"/>
    </source>
</evidence>
<feature type="compositionally biased region" description="Polar residues" evidence="7">
    <location>
        <begin position="37"/>
        <end position="54"/>
    </location>
</feature>
<evidence type="ECO:0000256" key="2">
    <source>
        <dbReference type="ARBA" id="ARBA00022692"/>
    </source>
</evidence>
<feature type="transmembrane region" description="Helical" evidence="8">
    <location>
        <begin position="442"/>
        <end position="464"/>
    </location>
</feature>
<dbReference type="PROSITE" id="PS51212">
    <property type="entry name" value="WSC"/>
    <property type="match status" value="2"/>
</dbReference>
<evidence type="ECO:0000256" key="4">
    <source>
        <dbReference type="ARBA" id="ARBA00022989"/>
    </source>
</evidence>
<gene>
    <name evidence="10" type="ORF">CYCCA115_LOCUS24416</name>
</gene>
<reference evidence="10" key="1">
    <citation type="submission" date="2023-08" db="EMBL/GenBank/DDBJ databases">
        <authorList>
            <person name="Audoor S."/>
            <person name="Bilcke G."/>
        </authorList>
    </citation>
    <scope>NUCLEOTIDE SEQUENCE</scope>
</reference>
<feature type="compositionally biased region" description="Basic and acidic residues" evidence="7">
    <location>
        <begin position="134"/>
        <end position="155"/>
    </location>
</feature>
<feature type="compositionally biased region" description="Low complexity" evidence="7">
    <location>
        <begin position="157"/>
        <end position="175"/>
    </location>
</feature>
<comment type="subcellular location">
    <subcellularLocation>
        <location evidence="1">Membrane</location>
        <topology evidence="1">Single-pass membrane protein</topology>
    </subcellularLocation>
</comment>
<dbReference type="EMBL" id="CAKOGP040002511">
    <property type="protein sequence ID" value="CAJ1970398.1"/>
    <property type="molecule type" value="Genomic_DNA"/>
</dbReference>
<dbReference type="Proteomes" id="UP001295423">
    <property type="component" value="Unassembled WGS sequence"/>
</dbReference>
<evidence type="ECO:0000313" key="10">
    <source>
        <dbReference type="EMBL" id="CAJ1970398.1"/>
    </source>
</evidence>
<feature type="compositionally biased region" description="Polar residues" evidence="7">
    <location>
        <begin position="1"/>
        <end position="18"/>
    </location>
</feature>
<comment type="caution">
    <text evidence="10">The sequence shown here is derived from an EMBL/GenBank/DDBJ whole genome shotgun (WGS) entry which is preliminary data.</text>
</comment>
<keyword evidence="3" id="KW-0732">Signal</keyword>
<feature type="domain" description="WSC" evidence="9">
    <location>
        <begin position="1067"/>
        <end position="1147"/>
    </location>
</feature>
<keyword evidence="6" id="KW-0325">Glycoprotein</keyword>
<dbReference type="InterPro" id="IPR002889">
    <property type="entry name" value="WSC_carb-bd"/>
</dbReference>
<feature type="domain" description="WSC" evidence="9">
    <location>
        <begin position="960"/>
        <end position="1051"/>
    </location>
</feature>
<feature type="compositionally biased region" description="Basic and acidic residues" evidence="7">
    <location>
        <begin position="101"/>
        <end position="119"/>
    </location>
</feature>
<feature type="compositionally biased region" description="Basic and acidic residues" evidence="7">
    <location>
        <begin position="213"/>
        <end position="234"/>
    </location>
</feature>
<evidence type="ECO:0000256" key="1">
    <source>
        <dbReference type="ARBA" id="ARBA00004167"/>
    </source>
</evidence>
<evidence type="ECO:0000256" key="8">
    <source>
        <dbReference type="SAM" id="Phobius"/>
    </source>
</evidence>
<feature type="compositionally biased region" description="Basic and acidic residues" evidence="7">
    <location>
        <begin position="178"/>
        <end position="200"/>
    </location>
</feature>
<feature type="compositionally biased region" description="Basic residues" evidence="7">
    <location>
        <begin position="235"/>
        <end position="253"/>
    </location>
</feature>
<keyword evidence="2 8" id="KW-0812">Transmembrane</keyword>
<feature type="compositionally biased region" description="Low complexity" evidence="7">
    <location>
        <begin position="319"/>
        <end position="329"/>
    </location>
</feature>
<feature type="region of interest" description="Disordered" evidence="7">
    <location>
        <begin position="1"/>
        <end position="329"/>
    </location>
</feature>
<feature type="compositionally biased region" description="Basic residues" evidence="7">
    <location>
        <begin position="88"/>
        <end position="100"/>
    </location>
</feature>
<dbReference type="InterPro" id="IPR051836">
    <property type="entry name" value="Kremen_rcpt"/>
</dbReference>
<dbReference type="Pfam" id="PF01822">
    <property type="entry name" value="WSC"/>
    <property type="match status" value="2"/>
</dbReference>
<evidence type="ECO:0000259" key="9">
    <source>
        <dbReference type="PROSITE" id="PS51212"/>
    </source>
</evidence>
<proteinExistence type="predicted"/>
<keyword evidence="4 8" id="KW-1133">Transmembrane helix</keyword>